<dbReference type="InterPro" id="IPR028090">
    <property type="entry name" value="JAB_dom_prok"/>
</dbReference>
<dbReference type="GO" id="GO:0008270">
    <property type="term" value="F:zinc ion binding"/>
    <property type="evidence" value="ECO:0007669"/>
    <property type="project" value="TreeGrafter"/>
</dbReference>
<keyword evidence="6" id="KW-0862">Zinc</keyword>
<dbReference type="InterPro" id="IPR038765">
    <property type="entry name" value="Papain-like_cys_pep_sf"/>
</dbReference>
<dbReference type="GO" id="GO:0008235">
    <property type="term" value="F:metalloexopeptidase activity"/>
    <property type="evidence" value="ECO:0007669"/>
    <property type="project" value="TreeGrafter"/>
</dbReference>
<evidence type="ECO:0000256" key="7">
    <source>
        <dbReference type="ARBA" id="ARBA00023049"/>
    </source>
</evidence>
<dbReference type="GO" id="GO:0006508">
    <property type="term" value="P:proteolysis"/>
    <property type="evidence" value="ECO:0007669"/>
    <property type="project" value="UniProtKB-KW"/>
</dbReference>
<comment type="caution">
    <text evidence="9">The sequence shown here is derived from an EMBL/GenBank/DDBJ whole genome shotgun (WGS) entry which is preliminary data.</text>
</comment>
<keyword evidence="10" id="KW-1185">Reference proteome</keyword>
<dbReference type="InterPro" id="IPR000555">
    <property type="entry name" value="JAMM/MPN+_dom"/>
</dbReference>
<evidence type="ECO:0000256" key="4">
    <source>
        <dbReference type="ARBA" id="ARBA00022801"/>
    </source>
</evidence>
<comment type="similarity">
    <text evidence="1">Belongs to the peptidase C40 family.</text>
</comment>
<evidence type="ECO:0000256" key="1">
    <source>
        <dbReference type="ARBA" id="ARBA00007074"/>
    </source>
</evidence>
<sequence length="261" mass="29379">MISKETIRAVKVHAEQEYPKEACGLIVQDAEGRDEYWPLLNRADRPEEYFVIAAEDLIRAEEAGRVLAVVHSHPEGPDAATDADRAYCNQEDVPWYIVAVYKDDEGVPKAGNVFGIAPTGKPIPLMGRPFVHGVLDCYAIIRDWFGRCRGVELPNHKRDDLWWEKGQNLYMDNLASDGWRVLAEDEPLQTGDMILMQIGADVANHAALYLGVEQLEEGPALHPMSEAMIHHLYGRPSERTMYGGMYKHCTVAIARHQSLEK</sequence>
<evidence type="ECO:0000256" key="5">
    <source>
        <dbReference type="ARBA" id="ARBA00022807"/>
    </source>
</evidence>
<dbReference type="Pfam" id="PF00877">
    <property type="entry name" value="NLPC_P60"/>
    <property type="match status" value="1"/>
</dbReference>
<dbReference type="EMBL" id="POQS01000006">
    <property type="protein sequence ID" value="PND31833.1"/>
    <property type="molecule type" value="Genomic_DNA"/>
</dbReference>
<name>A0A2N8KEG6_9BURK</name>
<dbReference type="Gene3D" id="3.90.1720.10">
    <property type="entry name" value="endopeptidase domain like (from Nostoc punctiforme)"/>
    <property type="match status" value="1"/>
</dbReference>
<dbReference type="InterPro" id="IPR000064">
    <property type="entry name" value="NLP_P60_dom"/>
</dbReference>
<dbReference type="Gene3D" id="3.40.140.10">
    <property type="entry name" value="Cytidine Deaminase, domain 2"/>
    <property type="match status" value="1"/>
</dbReference>
<dbReference type="PANTHER" id="PTHR34858:SF1">
    <property type="entry name" value="CYSO-CYSTEINE PEPTIDASE"/>
    <property type="match status" value="1"/>
</dbReference>
<gene>
    <name evidence="9" type="ORF">C1I89_23810</name>
</gene>
<dbReference type="Pfam" id="PF14464">
    <property type="entry name" value="Prok-JAB"/>
    <property type="match status" value="1"/>
</dbReference>
<evidence type="ECO:0000259" key="8">
    <source>
        <dbReference type="PROSITE" id="PS51935"/>
    </source>
</evidence>
<keyword evidence="7" id="KW-0482">Metalloprotease</keyword>
<dbReference type="SUPFAM" id="SSF54001">
    <property type="entry name" value="Cysteine proteinases"/>
    <property type="match status" value="1"/>
</dbReference>
<dbReference type="Proteomes" id="UP000235994">
    <property type="component" value="Unassembled WGS sequence"/>
</dbReference>
<dbReference type="SUPFAM" id="SSF102712">
    <property type="entry name" value="JAB1/MPN domain"/>
    <property type="match status" value="1"/>
</dbReference>
<dbReference type="AlphaFoldDB" id="A0A2N8KEG6"/>
<dbReference type="PANTHER" id="PTHR34858">
    <property type="entry name" value="CYSO-CYSTEINE PEPTIDASE"/>
    <property type="match status" value="1"/>
</dbReference>
<evidence type="ECO:0000256" key="2">
    <source>
        <dbReference type="ARBA" id="ARBA00022670"/>
    </source>
</evidence>
<dbReference type="RefSeq" id="WP_102774906.1">
    <property type="nucleotide sequence ID" value="NZ_POQS01000006.1"/>
</dbReference>
<evidence type="ECO:0000313" key="9">
    <source>
        <dbReference type="EMBL" id="PND31833.1"/>
    </source>
</evidence>
<dbReference type="CDD" id="cd08073">
    <property type="entry name" value="MPN_NLPC_P60"/>
    <property type="match status" value="1"/>
</dbReference>
<accession>A0A2N8KEG6</accession>
<proteinExistence type="inferred from homology"/>
<dbReference type="GO" id="GO:0008234">
    <property type="term" value="F:cysteine-type peptidase activity"/>
    <property type="evidence" value="ECO:0007669"/>
    <property type="project" value="UniProtKB-KW"/>
</dbReference>
<dbReference type="InterPro" id="IPR051929">
    <property type="entry name" value="VirAsm_ModProt"/>
</dbReference>
<evidence type="ECO:0000256" key="6">
    <source>
        <dbReference type="ARBA" id="ARBA00022833"/>
    </source>
</evidence>
<keyword evidence="5" id="KW-0788">Thiol protease</keyword>
<keyword evidence="3" id="KW-0479">Metal-binding</keyword>
<dbReference type="PROSITE" id="PS51935">
    <property type="entry name" value="NLPC_P60"/>
    <property type="match status" value="1"/>
</dbReference>
<evidence type="ECO:0000313" key="10">
    <source>
        <dbReference type="Proteomes" id="UP000235994"/>
    </source>
</evidence>
<dbReference type="SMART" id="SM00232">
    <property type="entry name" value="JAB_MPN"/>
    <property type="match status" value="1"/>
</dbReference>
<reference evidence="9 10" key="1">
    <citation type="submission" date="2018-01" db="EMBL/GenBank/DDBJ databases">
        <title>The draft genome of an aniline degradation strain ANB-1.</title>
        <authorList>
            <person name="Zhang L."/>
            <person name="Jiang J."/>
        </authorList>
    </citation>
    <scope>NUCLEOTIDE SEQUENCE [LARGE SCALE GENOMIC DNA]</scope>
    <source>
        <strain evidence="9 10">ANB-1</strain>
    </source>
</reference>
<feature type="domain" description="NlpC/P60" evidence="8">
    <location>
        <begin position="107"/>
        <end position="249"/>
    </location>
</feature>
<keyword evidence="4 9" id="KW-0378">Hydrolase</keyword>
<organism evidence="9 10">
    <name type="scientific">Achromobacter pulmonis</name>
    <dbReference type="NCBI Taxonomy" id="1389932"/>
    <lineage>
        <taxon>Bacteria</taxon>
        <taxon>Pseudomonadati</taxon>
        <taxon>Pseudomonadota</taxon>
        <taxon>Betaproteobacteria</taxon>
        <taxon>Burkholderiales</taxon>
        <taxon>Alcaligenaceae</taxon>
        <taxon>Achromobacter</taxon>
    </lineage>
</organism>
<protein>
    <submittedName>
        <fullName evidence="9">Hydrolase Nlp/P60</fullName>
    </submittedName>
</protein>
<evidence type="ECO:0000256" key="3">
    <source>
        <dbReference type="ARBA" id="ARBA00022723"/>
    </source>
</evidence>
<keyword evidence="2" id="KW-0645">Protease</keyword>